<dbReference type="AlphaFoldDB" id="A0A508X261"/>
<feature type="transmembrane region" description="Helical" evidence="1">
    <location>
        <begin position="20"/>
        <end position="42"/>
    </location>
</feature>
<reference evidence="2" key="1">
    <citation type="submission" date="2019-06" db="EMBL/GenBank/DDBJ databases">
        <authorList>
            <person name="Le Quere A."/>
            <person name="Colella S."/>
        </authorList>
    </citation>
    <scope>NUCLEOTIDE SEQUENCE</scope>
    <source>
        <strain evidence="2">EmedicaeMD41</strain>
    </source>
</reference>
<name>A0A508X261_9HYPH</name>
<dbReference type="Proteomes" id="UP000507954">
    <property type="component" value="Unassembled WGS sequence"/>
</dbReference>
<gene>
    <name evidence="2" type="ORF">EMEDMD4_510033</name>
</gene>
<evidence type="ECO:0000256" key="1">
    <source>
        <dbReference type="SAM" id="Phobius"/>
    </source>
</evidence>
<keyword evidence="1" id="KW-0812">Transmembrane</keyword>
<keyword evidence="1" id="KW-0472">Membrane</keyword>
<sequence length="67" mass="7743">MISGIDAGPRFNHETVTIQIYILLLDVPNVNMHLLLLFFYIFSQKTPVRLPAAKPPSSRFFLHNIIY</sequence>
<accession>A0A508X261</accession>
<protein>
    <submittedName>
        <fullName evidence="2">Uncharacterized protein</fullName>
    </submittedName>
</protein>
<dbReference type="EMBL" id="CABFNB010000119">
    <property type="protein sequence ID" value="VTZ63656.1"/>
    <property type="molecule type" value="Genomic_DNA"/>
</dbReference>
<proteinExistence type="predicted"/>
<organism evidence="2">
    <name type="scientific">Sinorhizobium medicae</name>
    <dbReference type="NCBI Taxonomy" id="110321"/>
    <lineage>
        <taxon>Bacteria</taxon>
        <taxon>Pseudomonadati</taxon>
        <taxon>Pseudomonadota</taxon>
        <taxon>Alphaproteobacteria</taxon>
        <taxon>Hyphomicrobiales</taxon>
        <taxon>Rhizobiaceae</taxon>
        <taxon>Sinorhizobium/Ensifer group</taxon>
        <taxon>Sinorhizobium</taxon>
    </lineage>
</organism>
<keyword evidence="1" id="KW-1133">Transmembrane helix</keyword>
<evidence type="ECO:0000313" key="2">
    <source>
        <dbReference type="EMBL" id="VTZ63656.1"/>
    </source>
</evidence>